<dbReference type="Proteomes" id="UP000019487">
    <property type="component" value="Unassembled WGS sequence"/>
</dbReference>
<dbReference type="HOGENOM" id="CLU_947173_0_0_1"/>
<feature type="region of interest" description="Disordered" evidence="1">
    <location>
        <begin position="75"/>
        <end position="99"/>
    </location>
</feature>
<protein>
    <submittedName>
        <fullName evidence="2">Uncharacterized protein</fullName>
    </submittedName>
</protein>
<gene>
    <name evidence="2" type="ORF">SBOR_9907</name>
</gene>
<accession>W9C1W4</accession>
<dbReference type="OrthoDB" id="10601002at2759"/>
<comment type="caution">
    <text evidence="2">The sequence shown here is derived from an EMBL/GenBank/DDBJ whole genome shotgun (WGS) entry which is preliminary data.</text>
</comment>
<reference evidence="2 3" key="1">
    <citation type="journal article" date="2014" name="Genome Announc.">
        <title>Draft genome sequence of Sclerotinia borealis, a psychrophilic plant pathogenic fungus.</title>
        <authorList>
            <person name="Mardanov A.V."/>
            <person name="Beletsky A.V."/>
            <person name="Kadnikov V.V."/>
            <person name="Ignatov A.N."/>
            <person name="Ravin N.V."/>
        </authorList>
    </citation>
    <scope>NUCLEOTIDE SEQUENCE [LARGE SCALE GENOMIC DNA]</scope>
    <source>
        <strain evidence="3">F-4157</strain>
    </source>
</reference>
<evidence type="ECO:0000313" key="3">
    <source>
        <dbReference type="Proteomes" id="UP000019487"/>
    </source>
</evidence>
<keyword evidence="3" id="KW-1185">Reference proteome</keyword>
<dbReference type="EMBL" id="AYSA01000805">
    <property type="protein sequence ID" value="ESZ89713.1"/>
    <property type="molecule type" value="Genomic_DNA"/>
</dbReference>
<proteinExistence type="predicted"/>
<organism evidence="2 3">
    <name type="scientific">Sclerotinia borealis (strain F-4128)</name>
    <dbReference type="NCBI Taxonomy" id="1432307"/>
    <lineage>
        <taxon>Eukaryota</taxon>
        <taxon>Fungi</taxon>
        <taxon>Dikarya</taxon>
        <taxon>Ascomycota</taxon>
        <taxon>Pezizomycotina</taxon>
        <taxon>Leotiomycetes</taxon>
        <taxon>Helotiales</taxon>
        <taxon>Sclerotiniaceae</taxon>
        <taxon>Sclerotinia</taxon>
    </lineage>
</organism>
<evidence type="ECO:0000313" key="2">
    <source>
        <dbReference type="EMBL" id="ESZ89713.1"/>
    </source>
</evidence>
<feature type="compositionally biased region" description="Basic and acidic residues" evidence="1">
    <location>
        <begin position="78"/>
        <end position="89"/>
    </location>
</feature>
<feature type="compositionally biased region" description="Basic and acidic residues" evidence="1">
    <location>
        <begin position="135"/>
        <end position="148"/>
    </location>
</feature>
<feature type="region of interest" description="Disordered" evidence="1">
    <location>
        <begin position="112"/>
        <end position="148"/>
    </location>
</feature>
<evidence type="ECO:0000256" key="1">
    <source>
        <dbReference type="SAM" id="MobiDB-lite"/>
    </source>
</evidence>
<dbReference type="AlphaFoldDB" id="W9C1W4"/>
<sequence>MSTPTTVLELLPTMAELNRHIEETLAKLEQIDEYIKYAIEIKHQGRRGYLEFSKSMQGCMEDCAFNLHLQIMSSPTNKHTDPVDPKGPRDLPNSPRASTPLSAVPILGIFTSPPNRGMDQSPRSQSIRPLQSELKGVESARELEERKPDDLNVEDWKRELKGWMSDMQKVYGRVLADLAVPFNLPWYLNFPRPVSHIIKGPQPDEKRPTFRGVEIFAFDERKDIEEVDRWIEAARELELKGKDVKEWKEMLQKLLVEMGAVPATIIEVGAMLAELHAENIYDDEPTPQKFEIER</sequence>
<name>W9C1W4_SCLBF</name>